<feature type="region of interest" description="Disordered" evidence="1">
    <location>
        <begin position="1"/>
        <end position="81"/>
    </location>
</feature>
<evidence type="ECO:0000256" key="1">
    <source>
        <dbReference type="SAM" id="MobiDB-lite"/>
    </source>
</evidence>
<accession>A0AAW2L2Z5</accession>
<evidence type="ECO:0000313" key="2">
    <source>
        <dbReference type="EMBL" id="KAL0313063.1"/>
    </source>
</evidence>
<dbReference type="AlphaFoldDB" id="A0AAW2L2Z5"/>
<name>A0AAW2L2Z5_SESRA</name>
<reference evidence="2" key="1">
    <citation type="submission" date="2020-06" db="EMBL/GenBank/DDBJ databases">
        <authorList>
            <person name="Li T."/>
            <person name="Hu X."/>
            <person name="Zhang T."/>
            <person name="Song X."/>
            <person name="Zhang H."/>
            <person name="Dai N."/>
            <person name="Sheng W."/>
            <person name="Hou X."/>
            <person name="Wei L."/>
        </authorList>
    </citation>
    <scope>NUCLEOTIDE SEQUENCE</scope>
    <source>
        <strain evidence="2">G02</strain>
        <tissue evidence="2">Leaf</tissue>
    </source>
</reference>
<protein>
    <submittedName>
        <fullName evidence="2">Uncharacterized protein</fullName>
    </submittedName>
</protein>
<organism evidence="2">
    <name type="scientific">Sesamum radiatum</name>
    <name type="common">Black benniseed</name>
    <dbReference type="NCBI Taxonomy" id="300843"/>
    <lineage>
        <taxon>Eukaryota</taxon>
        <taxon>Viridiplantae</taxon>
        <taxon>Streptophyta</taxon>
        <taxon>Embryophyta</taxon>
        <taxon>Tracheophyta</taxon>
        <taxon>Spermatophyta</taxon>
        <taxon>Magnoliopsida</taxon>
        <taxon>eudicotyledons</taxon>
        <taxon>Gunneridae</taxon>
        <taxon>Pentapetalae</taxon>
        <taxon>asterids</taxon>
        <taxon>lamiids</taxon>
        <taxon>Lamiales</taxon>
        <taxon>Pedaliaceae</taxon>
        <taxon>Sesamum</taxon>
    </lineage>
</organism>
<reference evidence="2" key="2">
    <citation type="journal article" date="2024" name="Plant">
        <title>Genomic evolution and insights into agronomic trait innovations of Sesamum species.</title>
        <authorList>
            <person name="Miao H."/>
            <person name="Wang L."/>
            <person name="Qu L."/>
            <person name="Liu H."/>
            <person name="Sun Y."/>
            <person name="Le M."/>
            <person name="Wang Q."/>
            <person name="Wei S."/>
            <person name="Zheng Y."/>
            <person name="Lin W."/>
            <person name="Duan Y."/>
            <person name="Cao H."/>
            <person name="Xiong S."/>
            <person name="Wang X."/>
            <person name="Wei L."/>
            <person name="Li C."/>
            <person name="Ma Q."/>
            <person name="Ju M."/>
            <person name="Zhao R."/>
            <person name="Li G."/>
            <person name="Mu C."/>
            <person name="Tian Q."/>
            <person name="Mei H."/>
            <person name="Zhang T."/>
            <person name="Gao T."/>
            <person name="Zhang H."/>
        </authorList>
    </citation>
    <scope>NUCLEOTIDE SEQUENCE</scope>
    <source>
        <strain evidence="2">G02</strain>
    </source>
</reference>
<proteinExistence type="predicted"/>
<comment type="caution">
    <text evidence="2">The sequence shown here is derived from an EMBL/GenBank/DDBJ whole genome shotgun (WGS) entry which is preliminary data.</text>
</comment>
<sequence>MAHFTAQHPINPPPPSPCRSRELSAAPEEEEQRQEEVNNRVSQPEVAKTQKQHPPQSRQPTAPLLSRGVDDPYLSMALAPL</sequence>
<gene>
    <name evidence="2" type="ORF">Sradi_5705600</name>
</gene>
<dbReference type="EMBL" id="JACGWJ010000026">
    <property type="protein sequence ID" value="KAL0313063.1"/>
    <property type="molecule type" value="Genomic_DNA"/>
</dbReference>